<sequence length="135" mass="15054">MTNSKSSEFVLPTSGQLERSLSQKIRAFYSEQLGHQPSKVSCQLFDSQLAIILEDTVTKPERILAEEGKDDLAEQVREDLDRALQPQLKTLIEEILSVPVLDILSDSTLNTGRGGIIVILERAPQIRPNRTQQGL</sequence>
<dbReference type="RefSeq" id="WP_166280061.1">
    <property type="nucleotide sequence ID" value="NZ_JTHE03000023.1"/>
</dbReference>
<feature type="domain" description="Na+-translocating membrane potential-generating system MpsC" evidence="1">
    <location>
        <begin position="13"/>
        <end position="122"/>
    </location>
</feature>
<dbReference type="Proteomes" id="UP000031561">
    <property type="component" value="Unassembled WGS sequence"/>
</dbReference>
<name>A0ABD4T0R5_9CYAN</name>
<proteinExistence type="predicted"/>
<reference evidence="2 3" key="1">
    <citation type="journal article" date="2015" name="Genome Announc.">
        <title>Draft Genome Sequence of Filamentous Marine Cyanobacterium Lyngbya confervoides Strain BDU141951.</title>
        <authorList>
            <person name="Chandrababunaidu M.M."/>
            <person name="Sen D."/>
            <person name="Tripathy S."/>
        </authorList>
    </citation>
    <scope>NUCLEOTIDE SEQUENCE [LARGE SCALE GENOMIC DNA]</scope>
    <source>
        <strain evidence="2 3">BDU141951</strain>
    </source>
</reference>
<gene>
    <name evidence="2" type="ORF">QQ91_0003500</name>
</gene>
<evidence type="ECO:0000259" key="1">
    <source>
        <dbReference type="Pfam" id="PF10057"/>
    </source>
</evidence>
<dbReference type="EMBL" id="JTHE03000023">
    <property type="protein sequence ID" value="MCM1981897.1"/>
    <property type="molecule type" value="Genomic_DNA"/>
</dbReference>
<dbReference type="InterPro" id="IPR018745">
    <property type="entry name" value="MpsC"/>
</dbReference>
<accession>A0ABD4T0R5</accession>
<keyword evidence="3" id="KW-1185">Reference proteome</keyword>
<evidence type="ECO:0000313" key="3">
    <source>
        <dbReference type="Proteomes" id="UP000031561"/>
    </source>
</evidence>
<organism evidence="2 3">
    <name type="scientific">Lyngbya confervoides BDU141951</name>
    <dbReference type="NCBI Taxonomy" id="1574623"/>
    <lineage>
        <taxon>Bacteria</taxon>
        <taxon>Bacillati</taxon>
        <taxon>Cyanobacteriota</taxon>
        <taxon>Cyanophyceae</taxon>
        <taxon>Oscillatoriophycideae</taxon>
        <taxon>Oscillatoriales</taxon>
        <taxon>Microcoleaceae</taxon>
        <taxon>Lyngbya</taxon>
    </lineage>
</organism>
<dbReference type="Pfam" id="PF10057">
    <property type="entry name" value="MpsC"/>
    <property type="match status" value="1"/>
</dbReference>
<evidence type="ECO:0000313" key="2">
    <source>
        <dbReference type="EMBL" id="MCM1981897.1"/>
    </source>
</evidence>
<comment type="caution">
    <text evidence="2">The sequence shown here is derived from an EMBL/GenBank/DDBJ whole genome shotgun (WGS) entry which is preliminary data.</text>
</comment>
<protein>
    <submittedName>
        <fullName evidence="2">DUF2294 domain-containing protein</fullName>
    </submittedName>
</protein>
<dbReference type="AlphaFoldDB" id="A0ABD4T0R5"/>